<accession>A0A815Q275</accession>
<protein>
    <submittedName>
        <fullName evidence="1">Uncharacterized protein</fullName>
    </submittedName>
</protein>
<name>A0A815Q275_9BILA</name>
<dbReference type="AlphaFoldDB" id="A0A815Q275"/>
<keyword evidence="3" id="KW-1185">Reference proteome</keyword>
<reference evidence="1" key="1">
    <citation type="submission" date="2021-02" db="EMBL/GenBank/DDBJ databases">
        <authorList>
            <person name="Nowell W R."/>
        </authorList>
    </citation>
    <scope>NUCLEOTIDE SEQUENCE</scope>
</reference>
<comment type="caution">
    <text evidence="1">The sequence shown here is derived from an EMBL/GenBank/DDBJ whole genome shotgun (WGS) entry which is preliminary data.</text>
</comment>
<dbReference type="Proteomes" id="UP000663829">
    <property type="component" value="Unassembled WGS sequence"/>
</dbReference>
<gene>
    <name evidence="1" type="ORF">GPM918_LOCUS34961</name>
    <name evidence="2" type="ORF">SRO942_LOCUS35678</name>
</gene>
<feature type="non-terminal residue" evidence="1">
    <location>
        <position position="144"/>
    </location>
</feature>
<dbReference type="EMBL" id="CAJOBC010085280">
    <property type="protein sequence ID" value="CAF4328997.1"/>
    <property type="molecule type" value="Genomic_DNA"/>
</dbReference>
<evidence type="ECO:0000313" key="2">
    <source>
        <dbReference type="EMBL" id="CAF4328997.1"/>
    </source>
</evidence>
<sequence>NYSGLWLQQAKYFQHSPYSCWRCRLRAGSCCFNKQETPAKSSRSSRKENTVIEPQYGFRNYFPVKLLFDVDTPRPHFIIVQQDSYRTQYATVEELKAAFRLVTRFLAHNPAYDHFTILSFHRGIWYQQNQQGFHAHLCVSYEPY</sequence>
<evidence type="ECO:0000313" key="3">
    <source>
        <dbReference type="Proteomes" id="UP000663829"/>
    </source>
</evidence>
<dbReference type="OrthoDB" id="9972063at2759"/>
<evidence type="ECO:0000313" key="1">
    <source>
        <dbReference type="EMBL" id="CAF1457588.1"/>
    </source>
</evidence>
<proteinExistence type="predicted"/>
<dbReference type="EMBL" id="CAJNOQ010019822">
    <property type="protein sequence ID" value="CAF1457588.1"/>
    <property type="molecule type" value="Genomic_DNA"/>
</dbReference>
<organism evidence="1 3">
    <name type="scientific">Didymodactylos carnosus</name>
    <dbReference type="NCBI Taxonomy" id="1234261"/>
    <lineage>
        <taxon>Eukaryota</taxon>
        <taxon>Metazoa</taxon>
        <taxon>Spiralia</taxon>
        <taxon>Gnathifera</taxon>
        <taxon>Rotifera</taxon>
        <taxon>Eurotatoria</taxon>
        <taxon>Bdelloidea</taxon>
        <taxon>Philodinida</taxon>
        <taxon>Philodinidae</taxon>
        <taxon>Didymodactylos</taxon>
    </lineage>
</organism>
<dbReference type="Proteomes" id="UP000681722">
    <property type="component" value="Unassembled WGS sequence"/>
</dbReference>